<name>A0A381RWG9_9ZZZZ</name>
<evidence type="ECO:0008006" key="2">
    <source>
        <dbReference type="Google" id="ProtNLM"/>
    </source>
</evidence>
<dbReference type="EMBL" id="UINC01002327">
    <property type="protein sequence ID" value="SUZ95471.1"/>
    <property type="molecule type" value="Genomic_DNA"/>
</dbReference>
<reference evidence="1" key="1">
    <citation type="submission" date="2018-05" db="EMBL/GenBank/DDBJ databases">
        <authorList>
            <person name="Lanie J.A."/>
            <person name="Ng W.-L."/>
            <person name="Kazmierczak K.M."/>
            <person name="Andrzejewski T.M."/>
            <person name="Davidsen T.M."/>
            <person name="Wayne K.J."/>
            <person name="Tettelin H."/>
            <person name="Glass J.I."/>
            <person name="Rusch D."/>
            <person name="Podicherti R."/>
            <person name="Tsui H.-C.T."/>
            <person name="Winkler M.E."/>
        </authorList>
    </citation>
    <scope>NUCLEOTIDE SEQUENCE</scope>
</reference>
<gene>
    <name evidence="1" type="ORF">METZ01_LOCUS48325</name>
</gene>
<sequence>MIKQITSSIRIFFLLMVLSGLNAQDTTGKKLEKVTKLFRDDQTLSVKMSYSIKNVKKNTNDSTFIDTKLSYLDDEGQWKEIPVAIRARGNFRRNKCFYTPIKMKIKKSDAKKTIFKGNKKLKLVLPCLKERGKNDDVIQEYLAYKLYEIISPYHFKTKLLDLDLGEIRGRKTRSHQLKAFLIEDDKRVANRNGGKVVESFIHPLAMDPLTSVQNSFFQFMIGNTDYSVAYQHNGKLLYVNSMIIPLPYDFDMSGLVDASYAVANEQLNISSVRQRKYRGFKRDQKIFDEVRNQFFNNKTQILNIVDGFEDNFDDRREFLQTRNYILNFFNILENDTQYNSYIANQARGK</sequence>
<protein>
    <recommendedName>
        <fullName evidence="2">CotH protein</fullName>
    </recommendedName>
</protein>
<proteinExistence type="predicted"/>
<evidence type="ECO:0000313" key="1">
    <source>
        <dbReference type="EMBL" id="SUZ95471.1"/>
    </source>
</evidence>
<organism evidence="1">
    <name type="scientific">marine metagenome</name>
    <dbReference type="NCBI Taxonomy" id="408172"/>
    <lineage>
        <taxon>unclassified sequences</taxon>
        <taxon>metagenomes</taxon>
        <taxon>ecological metagenomes</taxon>
    </lineage>
</organism>
<dbReference type="AlphaFoldDB" id="A0A381RWG9"/>
<accession>A0A381RWG9</accession>